<evidence type="ECO:0000259" key="1">
    <source>
        <dbReference type="Pfam" id="PF08885"/>
    </source>
</evidence>
<reference evidence="2 3" key="1">
    <citation type="submission" date="2013-04" db="EMBL/GenBank/DDBJ databases">
        <title>Shimia sp. 22II-S11-Z10 Genome Sequencing.</title>
        <authorList>
            <person name="Lai Q."/>
            <person name="Li G."/>
            <person name="Shao Z."/>
        </authorList>
    </citation>
    <scope>NUCLEOTIDE SEQUENCE [LARGE SCALE GENOMIC DNA]</scope>
    <source>
        <strain evidence="3">22II-S11-Z10</strain>
    </source>
</reference>
<protein>
    <recommendedName>
        <fullName evidence="1">GSCFA domain-containing protein</fullName>
    </recommendedName>
</protein>
<dbReference type="InterPro" id="IPR014982">
    <property type="entry name" value="GSCFA"/>
</dbReference>
<keyword evidence="3" id="KW-1185">Reference proteome</keyword>
<gene>
    <name evidence="2" type="ORF">ATO10_14634</name>
</gene>
<dbReference type="EMBL" id="AQQY01000013">
    <property type="protein sequence ID" value="KCV80896.1"/>
    <property type="molecule type" value="Genomic_DNA"/>
</dbReference>
<accession>A0A058ZJB1</accession>
<dbReference type="Proteomes" id="UP000024836">
    <property type="component" value="Unassembled WGS sequence"/>
</dbReference>
<feature type="domain" description="GSCFA" evidence="1">
    <location>
        <begin position="42"/>
        <end position="310"/>
    </location>
</feature>
<dbReference type="STRING" id="1461693.ATO10_14634"/>
<dbReference type="AlphaFoldDB" id="A0A058ZJB1"/>
<name>A0A058ZJB1_9RHOB</name>
<dbReference type="RefSeq" id="WP_035252998.1">
    <property type="nucleotide sequence ID" value="NZ_AQQY01000013.1"/>
</dbReference>
<dbReference type="PATRIC" id="fig|1461693.3.peg.2954"/>
<sequence>MGSPYDTQPERAFWRTGVAERDPLHPGDLYHPRFKLRQKHSIVTAGSCFAQHIGRALRQADFDVLDAEPLPPYVPQQVANKFGYGVYSARYGNIYTARHLKQLLEEVCGEISPALPVWEKDGRFYDAQRPGVEPDGLPDEETVLAHRATHLASIKELFQAADVFVFTFGLTECWLHRESGTVYPSAPGVVAGTYDPELFEFKNLAFNEVLADFTAVRKRLLEWNPKIRILVTVSPVPLTATAANQHIEVATCYSKAVLRAVCGTLVNKYRNVDYVPSYELITSPKARGLYFNQNMRSVTRSGVNAAMNMFLGAHGVKQKAAQPKPNAGVAFDPSCEDALIEAFAP</sequence>
<comment type="caution">
    <text evidence="2">The sequence shown here is derived from an EMBL/GenBank/DDBJ whole genome shotgun (WGS) entry which is preliminary data.</text>
</comment>
<dbReference type="eggNOG" id="COG0455">
    <property type="taxonomic scope" value="Bacteria"/>
</dbReference>
<dbReference type="Pfam" id="PF08885">
    <property type="entry name" value="GSCFA"/>
    <property type="match status" value="1"/>
</dbReference>
<evidence type="ECO:0000313" key="2">
    <source>
        <dbReference type="EMBL" id="KCV80896.1"/>
    </source>
</evidence>
<proteinExistence type="predicted"/>
<evidence type="ECO:0000313" key="3">
    <source>
        <dbReference type="Proteomes" id="UP000024836"/>
    </source>
</evidence>
<organism evidence="2 3">
    <name type="scientific">Actibacterium atlanticum</name>
    <dbReference type="NCBI Taxonomy" id="1461693"/>
    <lineage>
        <taxon>Bacteria</taxon>
        <taxon>Pseudomonadati</taxon>
        <taxon>Pseudomonadota</taxon>
        <taxon>Alphaproteobacteria</taxon>
        <taxon>Rhodobacterales</taxon>
        <taxon>Roseobacteraceae</taxon>
        <taxon>Actibacterium</taxon>
    </lineage>
</organism>
<dbReference type="OrthoDB" id="369216at2"/>